<dbReference type="Proteomes" id="UP001347796">
    <property type="component" value="Unassembled WGS sequence"/>
</dbReference>
<dbReference type="Gene3D" id="2.20.70.10">
    <property type="match status" value="1"/>
</dbReference>
<evidence type="ECO:0000256" key="3">
    <source>
        <dbReference type="ARBA" id="ARBA00021117"/>
    </source>
</evidence>
<keyword evidence="10" id="KW-0804">Transcription</keyword>
<evidence type="ECO:0000259" key="16">
    <source>
        <dbReference type="PROSITE" id="PS50020"/>
    </source>
</evidence>
<feature type="region of interest" description="Disordered" evidence="15">
    <location>
        <begin position="11"/>
        <end position="61"/>
    </location>
</feature>
<comment type="subunit">
    <text evidence="14">Interacts with POU3F2/Brn-2, ATXN1, TXNL4A, HTT and AR. Interaction with ATXN1 correlates positively with the length of the polyglutamine tract. Interacts with RNA polymerase II large subunit in a phosphorylation-dependent manner. Forms a ternary complex with ATXN1 mutant and phosphorylated RNA polymerase II. Interacts (via C-terminus) with TXNL4A and CD2BP2. Interacts (via WW domain) with ATN1 and SF3B1, and may interact with additional splice factors. Interacts (via WW domain) with WBP11; Leading to reduce interaction between PQBP1 and TXNL4A. Interacts with CAPRIN1. Interacts with DDX1. Interacts with SFPQ. Interacts with KHSRP.</text>
</comment>
<feature type="compositionally biased region" description="Acidic residues" evidence="15">
    <location>
        <begin position="189"/>
        <end position="219"/>
    </location>
</feature>
<sequence length="318" mass="36501">MPLPPALAARLAKRGIVKDTPKPPPPPVKEAKKNEDEEVFAEDYDDMRKPDPPQIMEEYTIPEPVEKPFIQVEEEEEDYDPNEPIITEVINCPFKINPYHECTDYCKNTYGLKPFEPESKMLKLRERMLRKYPLPDNWREVADPLSNRYYYWNMMSDQVCWLSPLHPRATVTLPAERLRGLLDDKDNLSDQEDDEKMEEGSDLSDDDSMSGSDSEEDVIMPDKNNKKKSQDYGRQNRDDDRGRGRGRKGGRKQRDELDPMDPASYSEAPRGTWSSGLDQRGSAKTGVDATASGPLFQQRPYPSPGAVLRANRQMEDDK</sequence>
<evidence type="ECO:0000256" key="15">
    <source>
        <dbReference type="SAM" id="MobiDB-lite"/>
    </source>
</evidence>
<dbReference type="SMART" id="SM00456">
    <property type="entry name" value="WW"/>
    <property type="match status" value="1"/>
</dbReference>
<evidence type="ECO:0000256" key="1">
    <source>
        <dbReference type="ARBA" id="ARBA00004324"/>
    </source>
</evidence>
<keyword evidence="7" id="KW-0677">Repeat</keyword>
<evidence type="ECO:0000256" key="14">
    <source>
        <dbReference type="ARBA" id="ARBA00046362"/>
    </source>
</evidence>
<evidence type="ECO:0000256" key="5">
    <source>
        <dbReference type="ARBA" id="ARBA00022588"/>
    </source>
</evidence>
<dbReference type="InterPro" id="IPR036020">
    <property type="entry name" value="WW_dom_sf"/>
</dbReference>
<dbReference type="AlphaFoldDB" id="A0AAN8JH58"/>
<evidence type="ECO:0000256" key="7">
    <source>
        <dbReference type="ARBA" id="ARBA00022737"/>
    </source>
</evidence>
<dbReference type="PANTHER" id="PTHR21737:SF3">
    <property type="entry name" value="POLYGLUTAMINE-BINDING PROTEIN 1"/>
    <property type="match status" value="1"/>
</dbReference>
<accession>A0AAN8JH58</accession>
<keyword evidence="5" id="KW-0399">Innate immunity</keyword>
<feature type="domain" description="WW" evidence="16">
    <location>
        <begin position="132"/>
        <end position="166"/>
    </location>
</feature>
<dbReference type="PROSITE" id="PS50020">
    <property type="entry name" value="WW_DOMAIN_2"/>
    <property type="match status" value="1"/>
</dbReference>
<evidence type="ECO:0000313" key="17">
    <source>
        <dbReference type="EMBL" id="KAK6176244.1"/>
    </source>
</evidence>
<proteinExistence type="predicted"/>
<keyword evidence="8" id="KW-0391">Immunity</keyword>
<evidence type="ECO:0000256" key="11">
    <source>
        <dbReference type="ARBA" id="ARBA00023187"/>
    </source>
</evidence>
<evidence type="ECO:0000256" key="10">
    <source>
        <dbReference type="ARBA" id="ARBA00023163"/>
    </source>
</evidence>
<protein>
    <recommendedName>
        <fullName evidence="3">Polyglutamine-binding protein 1</fullName>
    </recommendedName>
    <alternativeName>
        <fullName evidence="13">Polyglutamine tract-binding protein 1</fullName>
    </alternativeName>
</protein>
<organism evidence="17 18">
    <name type="scientific">Patella caerulea</name>
    <name type="common">Rayed Mediterranean limpet</name>
    <dbReference type="NCBI Taxonomy" id="87958"/>
    <lineage>
        <taxon>Eukaryota</taxon>
        <taxon>Metazoa</taxon>
        <taxon>Spiralia</taxon>
        <taxon>Lophotrochozoa</taxon>
        <taxon>Mollusca</taxon>
        <taxon>Gastropoda</taxon>
        <taxon>Patellogastropoda</taxon>
        <taxon>Patelloidea</taxon>
        <taxon>Patellidae</taxon>
        <taxon>Patella</taxon>
    </lineage>
</organism>
<dbReference type="InterPro" id="IPR001202">
    <property type="entry name" value="WW_dom"/>
</dbReference>
<keyword evidence="4" id="KW-0597">Phosphoprotein</keyword>
<evidence type="ECO:0000313" key="18">
    <source>
        <dbReference type="Proteomes" id="UP001347796"/>
    </source>
</evidence>
<reference evidence="17 18" key="1">
    <citation type="submission" date="2024-01" db="EMBL/GenBank/DDBJ databases">
        <title>The genome of the rayed Mediterranean limpet Patella caerulea (Linnaeus, 1758).</title>
        <authorList>
            <person name="Anh-Thu Weber A."/>
            <person name="Halstead-Nussloch G."/>
        </authorList>
    </citation>
    <scope>NUCLEOTIDE SEQUENCE [LARGE SCALE GENOMIC DNA]</scope>
    <source>
        <strain evidence="17">AATW-2023a</strain>
        <tissue evidence="17">Whole specimen</tissue>
    </source>
</reference>
<dbReference type="EMBL" id="JAZGQO010000010">
    <property type="protein sequence ID" value="KAK6176244.1"/>
    <property type="molecule type" value="Genomic_DNA"/>
</dbReference>
<evidence type="ECO:0000256" key="12">
    <source>
        <dbReference type="ARBA" id="ARBA00023242"/>
    </source>
</evidence>
<evidence type="ECO:0000256" key="9">
    <source>
        <dbReference type="ARBA" id="ARBA00023015"/>
    </source>
</evidence>
<evidence type="ECO:0000256" key="13">
    <source>
        <dbReference type="ARBA" id="ARBA00042167"/>
    </source>
</evidence>
<dbReference type="Gene3D" id="3.40.30.10">
    <property type="entry name" value="Glutaredoxin"/>
    <property type="match status" value="1"/>
</dbReference>
<keyword evidence="9" id="KW-0805">Transcription regulation</keyword>
<evidence type="ECO:0000256" key="6">
    <source>
        <dbReference type="ARBA" id="ARBA00022664"/>
    </source>
</evidence>
<evidence type="ECO:0000256" key="2">
    <source>
        <dbReference type="ARBA" id="ARBA00004463"/>
    </source>
</evidence>
<dbReference type="GO" id="GO:0005737">
    <property type="term" value="C:cytoplasm"/>
    <property type="evidence" value="ECO:0007669"/>
    <property type="project" value="TreeGrafter"/>
</dbReference>
<feature type="compositionally biased region" description="Acidic residues" evidence="15">
    <location>
        <begin position="36"/>
        <end position="45"/>
    </location>
</feature>
<feature type="region of interest" description="Disordered" evidence="15">
    <location>
        <begin position="182"/>
        <end position="318"/>
    </location>
</feature>
<keyword evidence="18" id="KW-1185">Reference proteome</keyword>
<dbReference type="PANTHER" id="PTHR21737">
    <property type="entry name" value="POLYGLUTAMINE BINDING PROTEIN 1/MARVEL MEMBRANE-ASSOCIATING DOMAIN CONTAINING 3"/>
    <property type="match status" value="1"/>
</dbReference>
<dbReference type="GO" id="GO:0043021">
    <property type="term" value="F:ribonucleoprotein complex binding"/>
    <property type="evidence" value="ECO:0007669"/>
    <property type="project" value="TreeGrafter"/>
</dbReference>
<keyword evidence="6" id="KW-0507">mRNA processing</keyword>
<keyword evidence="11" id="KW-0508">mRNA splicing</keyword>
<dbReference type="GO" id="GO:0016607">
    <property type="term" value="C:nuclear speck"/>
    <property type="evidence" value="ECO:0007669"/>
    <property type="project" value="UniProtKB-SubCell"/>
</dbReference>
<name>A0AAN8JH58_PATCE</name>
<comment type="caution">
    <text evidence="17">The sequence shown here is derived from an EMBL/GenBank/DDBJ whole genome shotgun (WGS) entry which is preliminary data.</text>
</comment>
<keyword evidence="12" id="KW-0539">Nucleus</keyword>
<evidence type="ECO:0000256" key="4">
    <source>
        <dbReference type="ARBA" id="ARBA00022553"/>
    </source>
</evidence>
<dbReference type="GO" id="GO:0000380">
    <property type="term" value="P:alternative mRNA splicing, via spliceosome"/>
    <property type="evidence" value="ECO:0007669"/>
    <property type="project" value="TreeGrafter"/>
</dbReference>
<comment type="subcellular location">
    <subcellularLocation>
        <location evidence="2">Cytoplasmic granule</location>
    </subcellularLocation>
    <subcellularLocation>
        <location evidence="1">Nucleus speckle</location>
    </subcellularLocation>
</comment>
<dbReference type="SUPFAM" id="SSF51045">
    <property type="entry name" value="WW domain"/>
    <property type="match status" value="1"/>
</dbReference>
<gene>
    <name evidence="17" type="ORF">SNE40_014562</name>
</gene>
<evidence type="ECO:0000256" key="8">
    <source>
        <dbReference type="ARBA" id="ARBA00022859"/>
    </source>
</evidence>
<dbReference type="GO" id="GO:0045087">
    <property type="term" value="P:innate immune response"/>
    <property type="evidence" value="ECO:0007669"/>
    <property type="project" value="UniProtKB-KW"/>
</dbReference>
<feature type="compositionally biased region" description="Basic and acidic residues" evidence="15">
    <location>
        <begin position="228"/>
        <end position="243"/>
    </location>
</feature>